<keyword evidence="12" id="KW-0479">Metal-binding</keyword>
<keyword evidence="6" id="KW-0658">Purine biosynthesis</keyword>
<dbReference type="Pfam" id="PF13522">
    <property type="entry name" value="GATase_6"/>
    <property type="match status" value="1"/>
</dbReference>
<dbReference type="GO" id="GO:0009113">
    <property type="term" value="P:purine nucleobase biosynthetic process"/>
    <property type="evidence" value="ECO:0007669"/>
    <property type="project" value="InterPro"/>
</dbReference>
<dbReference type="Gene3D" id="3.60.20.10">
    <property type="entry name" value="Glutamine Phosphoribosylpyrophosphate, subunit 1, domain 1"/>
    <property type="match status" value="1"/>
</dbReference>
<organism evidence="15 16">
    <name type="scientific">Macrostomum lignano</name>
    <dbReference type="NCBI Taxonomy" id="282301"/>
    <lineage>
        <taxon>Eukaryota</taxon>
        <taxon>Metazoa</taxon>
        <taxon>Spiralia</taxon>
        <taxon>Lophotrochozoa</taxon>
        <taxon>Platyhelminthes</taxon>
        <taxon>Rhabditophora</taxon>
        <taxon>Macrostomorpha</taxon>
        <taxon>Macrostomida</taxon>
        <taxon>Macrostomidae</taxon>
        <taxon>Macrostomum</taxon>
    </lineage>
</organism>
<dbReference type="InterPro" id="IPR029055">
    <property type="entry name" value="Ntn_hydrolases_N"/>
</dbReference>
<sequence>LQTMDLDAIDNEDQEFALRESCGVYGAILFNSGINSEATIAGASYRNTSSMLDLLVLGMTALQHRGQESAGLVVSDGGPKISVQRGMGLVAQAFTPERLASLLGADKPVWRLGLGHTRYSTLGASESINCQPFVVETTCGQFAVAHNGELVNANRLKSEILQAGIGLSTDTDSELITQMLCTRSPSQCWTERITYFMSKCSTSYSLLILTGDSIYAVRDPFGNRPLCLGEILCGDEVIGYAVSSESCAFQSTSTRLLREVQPGEIVRLSIQQQPELSGAASTIETCAIVPRPSASSSSNATGASESTAVLPAMCIFEYVYFARPDSQFEGQQVYSVRRRCGAQLASESPCSVDLVSTVPESATPAAMGYASACGLPYVEVFCKNRYIGRTFIQPSNLLRQVGVAKKFGVIEENVRDKRIVLIDDSIVRGNTMGPIVSLLRSRGASEVHIRIASPPLRHPCYMGINIPTKEELIANKLTLEQLRRALNADSLAYLSVEGLHKAVSAGCTSNPIGHCDACLTGKYPVQLDW</sequence>
<reference evidence="15 16" key="1">
    <citation type="submission" date="2017-06" db="EMBL/GenBank/DDBJ databases">
        <title>A platform for efficient transgenesis in Macrostomum lignano, a flatworm model organism for stem cell research.</title>
        <authorList>
            <person name="Berezikov E."/>
        </authorList>
    </citation>
    <scope>NUCLEOTIDE SEQUENCE [LARGE SCALE GENOMIC DNA]</scope>
    <source>
        <strain evidence="15">DV1</strain>
        <tissue evidence="15">Whole organism</tissue>
    </source>
</reference>
<evidence type="ECO:0000256" key="4">
    <source>
        <dbReference type="ARBA" id="ARBA00022676"/>
    </source>
</evidence>
<comment type="cofactor">
    <cofactor evidence="12">
        <name>Mg(2+)</name>
        <dbReference type="ChEBI" id="CHEBI:18420"/>
    </cofactor>
    <text evidence="12">Binds 1 Mg(2+) ion per subunit.</text>
</comment>
<evidence type="ECO:0000256" key="7">
    <source>
        <dbReference type="ARBA" id="ARBA00022962"/>
    </source>
</evidence>
<dbReference type="GO" id="GO:0046872">
    <property type="term" value="F:metal ion binding"/>
    <property type="evidence" value="ECO:0007669"/>
    <property type="project" value="UniProtKB-KW"/>
</dbReference>
<keyword evidence="13" id="KW-0408">Iron</keyword>
<dbReference type="GO" id="GO:0006189">
    <property type="term" value="P:'de novo' IMP biosynthetic process"/>
    <property type="evidence" value="ECO:0007669"/>
    <property type="project" value="UniProtKB-UniPathway"/>
</dbReference>
<evidence type="ECO:0000259" key="14">
    <source>
        <dbReference type="PROSITE" id="PS51278"/>
    </source>
</evidence>
<dbReference type="GO" id="GO:0051536">
    <property type="term" value="F:iron-sulfur cluster binding"/>
    <property type="evidence" value="ECO:0007669"/>
    <property type="project" value="UniProtKB-KW"/>
</dbReference>
<dbReference type="Pfam" id="PF00156">
    <property type="entry name" value="Pribosyltran"/>
    <property type="match status" value="1"/>
</dbReference>
<evidence type="ECO:0000256" key="6">
    <source>
        <dbReference type="ARBA" id="ARBA00022755"/>
    </source>
</evidence>
<evidence type="ECO:0000256" key="2">
    <source>
        <dbReference type="ARBA" id="ARBA00010138"/>
    </source>
</evidence>
<keyword evidence="4" id="KW-0328">Glycosyltransferase</keyword>
<dbReference type="PIRSF" id="PIRSF000485">
    <property type="entry name" value="Amd_phspho_trans"/>
    <property type="match status" value="1"/>
</dbReference>
<dbReference type="InterPro" id="IPR029057">
    <property type="entry name" value="PRTase-like"/>
</dbReference>
<feature type="binding site" evidence="13">
    <location>
        <position position="314"/>
    </location>
    <ligand>
        <name>[4Fe-4S] cluster</name>
        <dbReference type="ChEBI" id="CHEBI:49883"/>
    </ligand>
</feature>
<protein>
    <recommendedName>
        <fullName evidence="8">Amidophosphoribosyltransferase</fullName>
        <ecNumber evidence="3">2.4.2.14</ecNumber>
    </recommendedName>
    <alternativeName>
        <fullName evidence="9">Glutamine phosphoribosylpyrophosphate amidotransferase</fullName>
    </alternativeName>
</protein>
<evidence type="ECO:0000256" key="9">
    <source>
        <dbReference type="ARBA" id="ARBA00033776"/>
    </source>
</evidence>
<feature type="binding site" evidence="12">
    <location>
        <position position="424"/>
    </location>
    <ligand>
        <name>Mg(2+)</name>
        <dbReference type="ChEBI" id="CHEBI:18420"/>
    </ligand>
</feature>
<dbReference type="InterPro" id="IPR000836">
    <property type="entry name" value="PRTase_dom"/>
</dbReference>
<feature type="binding site" evidence="13">
    <location>
        <position position="515"/>
    </location>
    <ligand>
        <name>[4Fe-4S] cluster</name>
        <dbReference type="ChEBI" id="CHEBI:49883"/>
    </ligand>
</feature>
<evidence type="ECO:0000256" key="1">
    <source>
        <dbReference type="ARBA" id="ARBA00005209"/>
    </source>
</evidence>
<dbReference type="InterPro" id="IPR005854">
    <property type="entry name" value="PurF"/>
</dbReference>
<keyword evidence="13" id="KW-0411">Iron-sulfur</keyword>
<keyword evidence="5" id="KW-0808">Transferase</keyword>
<dbReference type="CDD" id="cd06223">
    <property type="entry name" value="PRTases_typeI"/>
    <property type="match status" value="1"/>
</dbReference>
<feature type="binding site" evidence="13">
    <location>
        <position position="518"/>
    </location>
    <ligand>
        <name>[4Fe-4S] cluster</name>
        <dbReference type="ChEBI" id="CHEBI:49883"/>
    </ligand>
</feature>
<feature type="domain" description="Glutamine amidotransferase type-2" evidence="14">
    <location>
        <begin position="22"/>
        <end position="271"/>
    </location>
</feature>
<dbReference type="HAMAP" id="MF_01931">
    <property type="entry name" value="PurF"/>
    <property type="match status" value="1"/>
</dbReference>
<feature type="binding site" evidence="12">
    <location>
        <position position="423"/>
    </location>
    <ligand>
        <name>Mg(2+)</name>
        <dbReference type="ChEBI" id="CHEBI:18420"/>
    </ligand>
</feature>
<dbReference type="EC" id="2.4.2.14" evidence="3"/>
<dbReference type="OrthoDB" id="191723at2759"/>
<comment type="pathway">
    <text evidence="1">Purine metabolism; IMP biosynthesis via de novo pathway; N(1)-(5-phospho-D-ribosyl)glycinamide from 5-phospho-alpha-D-ribose 1-diphosphate: step 1/2.</text>
</comment>
<comment type="similarity">
    <text evidence="2">In the C-terminal section; belongs to the purine/pyrimidine phosphoribosyltransferase family.</text>
</comment>
<feature type="non-terminal residue" evidence="15">
    <location>
        <position position="1"/>
    </location>
</feature>
<dbReference type="PANTHER" id="PTHR11907">
    <property type="entry name" value="AMIDOPHOSPHORIBOSYLTRANSFERASE"/>
    <property type="match status" value="1"/>
</dbReference>
<dbReference type="SUPFAM" id="SSF56235">
    <property type="entry name" value="N-terminal nucleophile aminohydrolases (Ntn hydrolases)"/>
    <property type="match status" value="1"/>
</dbReference>
<evidence type="ECO:0000256" key="8">
    <source>
        <dbReference type="ARBA" id="ARBA00033770"/>
    </source>
</evidence>
<evidence type="ECO:0000256" key="5">
    <source>
        <dbReference type="ARBA" id="ARBA00022679"/>
    </source>
</evidence>
<dbReference type="EMBL" id="NIVC01000421">
    <property type="protein sequence ID" value="PAA83383.1"/>
    <property type="molecule type" value="Genomic_DNA"/>
</dbReference>
<accession>A0A267GBJ7</accession>
<comment type="cofactor">
    <cofactor evidence="13">
        <name>[4Fe-4S] cluster</name>
        <dbReference type="ChEBI" id="CHEBI:49883"/>
    </cofactor>
    <text evidence="13">Binds 1 [4Fe-4S] cluster per subunit.</text>
</comment>
<evidence type="ECO:0000256" key="12">
    <source>
        <dbReference type="PIRSR" id="PIRSR000485-2"/>
    </source>
</evidence>
<keyword evidence="12" id="KW-0460">Magnesium</keyword>
<dbReference type="AlphaFoldDB" id="A0A267GBJ7"/>
<evidence type="ECO:0000313" key="15">
    <source>
        <dbReference type="EMBL" id="PAA83383.1"/>
    </source>
</evidence>
<feature type="active site" description="Nucleophile" evidence="11">
    <location>
        <position position="22"/>
    </location>
</feature>
<dbReference type="UniPathway" id="UPA00074">
    <property type="reaction ID" value="UER00124"/>
</dbReference>
<dbReference type="Gene3D" id="3.40.50.2020">
    <property type="match status" value="1"/>
</dbReference>
<comment type="catalytic activity">
    <reaction evidence="10">
        <text>5-phospho-beta-D-ribosylamine + L-glutamate + diphosphate = 5-phospho-alpha-D-ribose 1-diphosphate + L-glutamine + H2O</text>
        <dbReference type="Rhea" id="RHEA:14905"/>
        <dbReference type="ChEBI" id="CHEBI:15377"/>
        <dbReference type="ChEBI" id="CHEBI:29985"/>
        <dbReference type="ChEBI" id="CHEBI:33019"/>
        <dbReference type="ChEBI" id="CHEBI:58017"/>
        <dbReference type="ChEBI" id="CHEBI:58359"/>
        <dbReference type="ChEBI" id="CHEBI:58681"/>
        <dbReference type="EC" id="2.4.2.14"/>
    </reaction>
    <physiologicalReaction direction="right-to-left" evidence="10">
        <dbReference type="Rhea" id="RHEA:14907"/>
    </physiologicalReaction>
</comment>
<keyword evidence="16" id="KW-1185">Reference proteome</keyword>
<keyword evidence="7" id="KW-0315">Glutamine amidotransferase</keyword>
<dbReference type="GO" id="GO:0004044">
    <property type="term" value="F:amidophosphoribosyltransferase activity"/>
    <property type="evidence" value="ECO:0007669"/>
    <property type="project" value="UniProtKB-EC"/>
</dbReference>
<evidence type="ECO:0000256" key="11">
    <source>
        <dbReference type="PIRSR" id="PIRSR000485-1"/>
    </source>
</evidence>
<gene>
    <name evidence="15" type="ORF">BOX15_Mlig013214g1</name>
</gene>
<feature type="binding site" evidence="13">
    <location>
        <position position="460"/>
    </location>
    <ligand>
        <name>[4Fe-4S] cluster</name>
        <dbReference type="ChEBI" id="CHEBI:49883"/>
    </ligand>
</feature>
<dbReference type="Proteomes" id="UP000215902">
    <property type="component" value="Unassembled WGS sequence"/>
</dbReference>
<dbReference type="PROSITE" id="PS51278">
    <property type="entry name" value="GATASE_TYPE_2"/>
    <property type="match status" value="1"/>
</dbReference>
<name>A0A267GBJ7_9PLAT</name>
<evidence type="ECO:0000313" key="16">
    <source>
        <dbReference type="Proteomes" id="UP000215902"/>
    </source>
</evidence>
<dbReference type="STRING" id="282301.A0A267GBJ7"/>
<proteinExistence type="inferred from homology"/>
<dbReference type="InterPro" id="IPR017932">
    <property type="entry name" value="GATase_2_dom"/>
</dbReference>
<evidence type="ECO:0000256" key="13">
    <source>
        <dbReference type="PIRSR" id="PIRSR000485-3"/>
    </source>
</evidence>
<comment type="caution">
    <text evidence="15">The sequence shown here is derived from an EMBL/GenBank/DDBJ whole genome shotgun (WGS) entry which is preliminary data.</text>
</comment>
<evidence type="ECO:0000256" key="10">
    <source>
        <dbReference type="ARBA" id="ARBA00048545"/>
    </source>
</evidence>
<dbReference type="SUPFAM" id="SSF53271">
    <property type="entry name" value="PRTase-like"/>
    <property type="match status" value="1"/>
</dbReference>
<feature type="binding site" evidence="12">
    <location>
        <position position="361"/>
    </location>
    <ligand>
        <name>Mg(2+)</name>
        <dbReference type="ChEBI" id="CHEBI:18420"/>
    </ligand>
</feature>
<evidence type="ECO:0000256" key="3">
    <source>
        <dbReference type="ARBA" id="ARBA00011941"/>
    </source>
</evidence>